<protein>
    <recommendedName>
        <fullName evidence="1">DUF6879 domain-containing protein</fullName>
    </recommendedName>
</protein>
<proteinExistence type="predicted"/>
<name>A0ABN2RRZ2_9ACTN</name>
<comment type="caution">
    <text evidence="2">The sequence shown here is derived from an EMBL/GenBank/DDBJ whole genome shotgun (WGS) entry which is preliminary data.</text>
</comment>
<dbReference type="RefSeq" id="WP_344658298.1">
    <property type="nucleotide sequence ID" value="NZ_BAAAQM010000019.1"/>
</dbReference>
<organism evidence="2 3">
    <name type="scientific">Catenulispora subtropica</name>
    <dbReference type="NCBI Taxonomy" id="450798"/>
    <lineage>
        <taxon>Bacteria</taxon>
        <taxon>Bacillati</taxon>
        <taxon>Actinomycetota</taxon>
        <taxon>Actinomycetes</taxon>
        <taxon>Catenulisporales</taxon>
        <taxon>Catenulisporaceae</taxon>
        <taxon>Catenulispora</taxon>
    </lineage>
</organism>
<evidence type="ECO:0000259" key="1">
    <source>
        <dbReference type="Pfam" id="PF21806"/>
    </source>
</evidence>
<dbReference type="Proteomes" id="UP001499854">
    <property type="component" value="Unassembled WGS sequence"/>
</dbReference>
<accession>A0ABN2RRZ2</accession>
<evidence type="ECO:0000313" key="2">
    <source>
        <dbReference type="EMBL" id="GAA1973760.1"/>
    </source>
</evidence>
<dbReference type="InterPro" id="IPR049244">
    <property type="entry name" value="DUF6879"/>
</dbReference>
<sequence>MTRLKVPDFNELLRSAEYSALHLEMRDSYAVGREVEQIAAWREAGYQREIDPESDYWKPWLDLIREVTSKGVAVRRARIYSEPASEYVRFEHSGTQAVVDAGEDVRWLPRSKASGLALPGNDFWLIDDKAVRFNLFTGEGGLADPQYTEDQEVISLCRTSFDQVWNLATPHDQITL</sequence>
<dbReference type="EMBL" id="BAAAQM010000019">
    <property type="protein sequence ID" value="GAA1973760.1"/>
    <property type="molecule type" value="Genomic_DNA"/>
</dbReference>
<reference evidence="2 3" key="1">
    <citation type="journal article" date="2019" name="Int. J. Syst. Evol. Microbiol.">
        <title>The Global Catalogue of Microorganisms (GCM) 10K type strain sequencing project: providing services to taxonomists for standard genome sequencing and annotation.</title>
        <authorList>
            <consortium name="The Broad Institute Genomics Platform"/>
            <consortium name="The Broad Institute Genome Sequencing Center for Infectious Disease"/>
            <person name="Wu L."/>
            <person name="Ma J."/>
        </authorList>
    </citation>
    <scope>NUCLEOTIDE SEQUENCE [LARGE SCALE GENOMIC DNA]</scope>
    <source>
        <strain evidence="2 3">JCM 16013</strain>
    </source>
</reference>
<gene>
    <name evidence="2" type="ORF">GCM10009838_37110</name>
</gene>
<evidence type="ECO:0000313" key="3">
    <source>
        <dbReference type="Proteomes" id="UP001499854"/>
    </source>
</evidence>
<dbReference type="Pfam" id="PF21806">
    <property type="entry name" value="DUF6879"/>
    <property type="match status" value="1"/>
</dbReference>
<keyword evidence="3" id="KW-1185">Reference proteome</keyword>
<feature type="domain" description="DUF6879" evidence="1">
    <location>
        <begin position="8"/>
        <end position="173"/>
    </location>
</feature>